<dbReference type="Proteomes" id="UP000681075">
    <property type="component" value="Unassembled WGS sequence"/>
</dbReference>
<keyword evidence="3" id="KW-1185">Reference proteome</keyword>
<dbReference type="RefSeq" id="WP_420243584.1">
    <property type="nucleotide sequence ID" value="NZ_BOPV01000001.1"/>
</dbReference>
<feature type="transmembrane region" description="Helical" evidence="1">
    <location>
        <begin position="27"/>
        <end position="53"/>
    </location>
</feature>
<comment type="caution">
    <text evidence="2">The sequence shown here is derived from an EMBL/GenBank/DDBJ whole genome shotgun (WGS) entry which is preliminary data.</text>
</comment>
<evidence type="ECO:0000256" key="1">
    <source>
        <dbReference type="SAM" id="Phobius"/>
    </source>
</evidence>
<keyword evidence="1" id="KW-1133">Transmembrane helix</keyword>
<dbReference type="AlphaFoldDB" id="A0A8S8XGT8"/>
<organism evidence="2 3">
    <name type="scientific">Roseiterribacter gracilis</name>
    <dbReference type="NCBI Taxonomy" id="2812848"/>
    <lineage>
        <taxon>Bacteria</taxon>
        <taxon>Pseudomonadati</taxon>
        <taxon>Pseudomonadota</taxon>
        <taxon>Alphaproteobacteria</taxon>
        <taxon>Rhodospirillales</taxon>
        <taxon>Roseiterribacteraceae</taxon>
        <taxon>Roseiterribacter</taxon>
    </lineage>
</organism>
<reference evidence="2" key="1">
    <citation type="submission" date="2021-02" db="EMBL/GenBank/DDBJ databases">
        <title>Genome sequence of Rhodospirillales sp. strain TMPK1 isolated from soil.</title>
        <authorList>
            <person name="Nakai R."/>
            <person name="Kusada H."/>
            <person name="Tamaki H."/>
        </authorList>
    </citation>
    <scope>NUCLEOTIDE SEQUENCE</scope>
    <source>
        <strain evidence="2">TMPK1</strain>
    </source>
</reference>
<keyword evidence="1" id="KW-0812">Transmembrane</keyword>
<accession>A0A8S8XGT8</accession>
<keyword evidence="1" id="KW-0472">Membrane</keyword>
<dbReference type="EMBL" id="BOPV01000001">
    <property type="protein sequence ID" value="GIL40486.1"/>
    <property type="molecule type" value="Genomic_DNA"/>
</dbReference>
<sequence length="79" mass="9011">MLYLIAFFLPPLAVLFAGKPFQSIVSFVLWVFAWVGLIFFVVPGVILWLLLVVHAFKLISDNKADRRAREIADAVRHAR</sequence>
<proteinExistence type="predicted"/>
<evidence type="ECO:0000313" key="2">
    <source>
        <dbReference type="EMBL" id="GIL40486.1"/>
    </source>
</evidence>
<name>A0A8S8XGT8_9PROT</name>
<evidence type="ECO:0000313" key="3">
    <source>
        <dbReference type="Proteomes" id="UP000681075"/>
    </source>
</evidence>
<gene>
    <name evidence="2" type="ORF">TMPK1_27230</name>
</gene>
<protein>
    <submittedName>
        <fullName evidence="2">Proteolipid membrane potential modulator</fullName>
    </submittedName>
</protein>